<dbReference type="Pfam" id="PF10451">
    <property type="entry name" value="Stn1"/>
    <property type="match status" value="1"/>
</dbReference>
<comment type="caution">
    <text evidence="6">The sequence shown here is derived from an EMBL/GenBank/DDBJ whole genome shotgun (WGS) entry which is preliminary data.</text>
</comment>
<dbReference type="Proteomes" id="UP001174694">
    <property type="component" value="Unassembled WGS sequence"/>
</dbReference>
<dbReference type="Gene3D" id="2.40.50.140">
    <property type="entry name" value="Nucleic acid-binding proteins"/>
    <property type="match status" value="1"/>
</dbReference>
<evidence type="ECO:0000259" key="5">
    <source>
        <dbReference type="Pfam" id="PF10451"/>
    </source>
</evidence>
<proteinExistence type="predicted"/>
<evidence type="ECO:0000256" key="1">
    <source>
        <dbReference type="ARBA" id="ARBA00004574"/>
    </source>
</evidence>
<feature type="region of interest" description="Disordered" evidence="4">
    <location>
        <begin position="220"/>
        <end position="285"/>
    </location>
</feature>
<evidence type="ECO:0000256" key="3">
    <source>
        <dbReference type="ARBA" id="ARBA00022895"/>
    </source>
</evidence>
<comment type="subcellular location">
    <subcellularLocation>
        <location evidence="1">Chromosome</location>
        <location evidence="1">Telomere</location>
    </subcellularLocation>
</comment>
<protein>
    <recommendedName>
        <fullName evidence="5">CST complex subunit Stn1 N-terminal domain-containing protein</fullName>
    </recommendedName>
</protein>
<evidence type="ECO:0000256" key="4">
    <source>
        <dbReference type="SAM" id="MobiDB-lite"/>
    </source>
</evidence>
<keyword evidence="2" id="KW-0158">Chromosome</keyword>
<feature type="compositionally biased region" description="Basic and acidic residues" evidence="4">
    <location>
        <begin position="237"/>
        <end position="267"/>
    </location>
</feature>
<dbReference type="CDD" id="cd03524">
    <property type="entry name" value="RPA2_OBF_family"/>
    <property type="match status" value="1"/>
</dbReference>
<dbReference type="GO" id="GO:0000781">
    <property type="term" value="C:chromosome, telomeric region"/>
    <property type="evidence" value="ECO:0007669"/>
    <property type="project" value="UniProtKB-SubCell"/>
</dbReference>
<accession>A0AA38RMX5</accession>
<evidence type="ECO:0000256" key="2">
    <source>
        <dbReference type="ARBA" id="ARBA00022454"/>
    </source>
</evidence>
<evidence type="ECO:0000313" key="7">
    <source>
        <dbReference type="Proteomes" id="UP001174694"/>
    </source>
</evidence>
<dbReference type="SUPFAM" id="SSF50249">
    <property type="entry name" value="Nucleic acid-binding proteins"/>
    <property type="match status" value="1"/>
</dbReference>
<dbReference type="InterPro" id="IPR012340">
    <property type="entry name" value="NA-bd_OB-fold"/>
</dbReference>
<keyword evidence="3" id="KW-0779">Telomere</keyword>
<sequence length="285" mass="31558">MTGGAEEKAPIYPQYCFRLSPTISRWCPLRAADIERLTSHPGFAGQDLFFYLNHPIKWARVAGVVVAIDEYYGRRIYTIDDSSGACIECTVTAPVTQPAVAGVTAAGAATGNATGTTSKPTSTSRPEGGQAKEETKQSVKAEPPQVPIPDGLDVGSIVDVKGGLKLFREYKQIKAEKIVVLRSTEQEVALWEKLRQFHDDVLSKPWALEDKQVRKCRREAESAERDAERKARKKKAAEREAADQRTRVERRDKDRPTAGRALGLERKRQPKAPLKLKGKYDALGI</sequence>
<keyword evidence="7" id="KW-1185">Reference proteome</keyword>
<feature type="compositionally biased region" description="Basic residues" evidence="4">
    <location>
        <begin position="268"/>
        <end position="277"/>
    </location>
</feature>
<gene>
    <name evidence="6" type="ORF">NKR23_g3305</name>
</gene>
<name>A0AA38RMX5_9PEZI</name>
<organism evidence="6 7">
    <name type="scientific">Pleurostoma richardsiae</name>
    <dbReference type="NCBI Taxonomy" id="41990"/>
    <lineage>
        <taxon>Eukaryota</taxon>
        <taxon>Fungi</taxon>
        <taxon>Dikarya</taxon>
        <taxon>Ascomycota</taxon>
        <taxon>Pezizomycotina</taxon>
        <taxon>Sordariomycetes</taxon>
        <taxon>Sordariomycetidae</taxon>
        <taxon>Calosphaeriales</taxon>
        <taxon>Pleurostomataceae</taxon>
        <taxon>Pleurostoma</taxon>
    </lineage>
</organism>
<feature type="region of interest" description="Disordered" evidence="4">
    <location>
        <begin position="109"/>
        <end position="150"/>
    </location>
</feature>
<feature type="domain" description="CST complex subunit Stn1 N-terminal" evidence="5">
    <location>
        <begin position="46"/>
        <end position="92"/>
    </location>
</feature>
<dbReference type="InterPro" id="IPR018856">
    <property type="entry name" value="Stn1_N"/>
</dbReference>
<dbReference type="AlphaFoldDB" id="A0AA38RMX5"/>
<feature type="compositionally biased region" description="Basic and acidic residues" evidence="4">
    <location>
        <begin position="220"/>
        <end position="229"/>
    </location>
</feature>
<dbReference type="EMBL" id="JANBVO010000006">
    <property type="protein sequence ID" value="KAJ9151236.1"/>
    <property type="molecule type" value="Genomic_DNA"/>
</dbReference>
<evidence type="ECO:0000313" key="6">
    <source>
        <dbReference type="EMBL" id="KAJ9151236.1"/>
    </source>
</evidence>
<feature type="compositionally biased region" description="Basic and acidic residues" evidence="4">
    <location>
        <begin position="130"/>
        <end position="139"/>
    </location>
</feature>
<reference evidence="6" key="1">
    <citation type="submission" date="2022-07" db="EMBL/GenBank/DDBJ databases">
        <title>Fungi with potential for degradation of polypropylene.</title>
        <authorList>
            <person name="Gostincar C."/>
        </authorList>
    </citation>
    <scope>NUCLEOTIDE SEQUENCE</scope>
    <source>
        <strain evidence="6">EXF-13308</strain>
    </source>
</reference>